<keyword evidence="2" id="KW-1185">Reference proteome</keyword>
<accession>A0ACC2J531</accession>
<proteinExistence type="predicted"/>
<evidence type="ECO:0000313" key="1">
    <source>
        <dbReference type="EMBL" id="KAJ8122507.1"/>
    </source>
</evidence>
<dbReference type="Proteomes" id="UP001153334">
    <property type="component" value="Unassembled WGS sequence"/>
</dbReference>
<name>A0ACC2J531_9PEZI</name>
<dbReference type="EMBL" id="JAPESX010000221">
    <property type="protein sequence ID" value="KAJ8122507.1"/>
    <property type="molecule type" value="Genomic_DNA"/>
</dbReference>
<evidence type="ECO:0000313" key="2">
    <source>
        <dbReference type="Proteomes" id="UP001153334"/>
    </source>
</evidence>
<comment type="caution">
    <text evidence="1">The sequence shown here is derived from an EMBL/GenBank/DDBJ whole genome shotgun (WGS) entry which is preliminary data.</text>
</comment>
<organism evidence="1 2">
    <name type="scientific">Nemania bipapillata</name>
    <dbReference type="NCBI Taxonomy" id="110536"/>
    <lineage>
        <taxon>Eukaryota</taxon>
        <taxon>Fungi</taxon>
        <taxon>Dikarya</taxon>
        <taxon>Ascomycota</taxon>
        <taxon>Pezizomycotina</taxon>
        <taxon>Sordariomycetes</taxon>
        <taxon>Xylariomycetidae</taxon>
        <taxon>Xylariales</taxon>
        <taxon>Xylariaceae</taxon>
        <taxon>Nemania</taxon>
    </lineage>
</organism>
<reference evidence="1" key="1">
    <citation type="submission" date="2022-11" db="EMBL/GenBank/DDBJ databases">
        <title>Genome Sequence of Nemania bipapillata.</title>
        <authorList>
            <person name="Buettner E."/>
        </authorList>
    </citation>
    <scope>NUCLEOTIDE SEQUENCE</scope>
    <source>
        <strain evidence="1">CP14</strain>
    </source>
</reference>
<gene>
    <name evidence="1" type="ORF">ONZ43_g1321</name>
</gene>
<sequence>MRKRPISQASNISKPRVSLTRDITRTRKKRSTLALEESHVLRHKLGRAWNNFFVNEDRRNENWKVKLECLEEQLAERGEKAADYLAKIEQQDQAIMNLRAMNDEKDALFQKQKVSLDEMEKRIQKLKGKVKDYKDHLNDATKEQQSIFKYFQPRYQDMKEQLKQSEIKHQSSLEEALSSSNLIRDKIQKSVQEVQSLSQHEIQKLNMEISSLHSRLADREKDIEREKDCVNDLRRELAVSHEISDQALKSLGTQNQELIQKSEEGALQIQNMEQSMNRQEKEVQSLLKLLENDERNMPDYSAFFESLKIHQAEILGS</sequence>
<protein>
    <submittedName>
        <fullName evidence="1">Uncharacterized protein</fullName>
    </submittedName>
</protein>